<name>G3HMY3_CRIGR</name>
<reference evidence="3" key="1">
    <citation type="journal article" date="2011" name="Nat. Biotechnol.">
        <title>The genomic sequence of the Chinese hamster ovary (CHO)-K1 cell line.</title>
        <authorList>
            <person name="Xu X."/>
            <person name="Nagarajan H."/>
            <person name="Lewis N.E."/>
            <person name="Pan S."/>
            <person name="Cai Z."/>
            <person name="Liu X."/>
            <person name="Chen W."/>
            <person name="Xie M."/>
            <person name="Wang W."/>
            <person name="Hammond S."/>
            <person name="Andersen M.R."/>
            <person name="Neff N."/>
            <person name="Passarelli B."/>
            <person name="Koh W."/>
            <person name="Fan H.C."/>
            <person name="Wang J."/>
            <person name="Gui Y."/>
            <person name="Lee K.H."/>
            <person name="Betenbaugh M.J."/>
            <person name="Quake S.R."/>
            <person name="Famili I."/>
            <person name="Palsson B.O."/>
            <person name="Wang J."/>
        </authorList>
    </citation>
    <scope>NUCLEOTIDE SEQUENCE [LARGE SCALE GENOMIC DNA]</scope>
    <source>
        <strain evidence="3">CHO K1 cell line</strain>
    </source>
</reference>
<dbReference type="Proteomes" id="UP000001075">
    <property type="component" value="Unassembled WGS sequence"/>
</dbReference>
<sequence>MSDSSQHTPGSPHFLPTLSPRYFQSWPPYFYAQSSHCFENGWSVDGELFPLPCGLPRWDCLRYHPRVNYARKWGAEVVQSESQKEPQMPPGEVDKDKDSNVQETNEPLRGLRSTSEKELEPETCDGGDCPERDASPDRPGSLSCWPWLTKAFGLKSKNRLKLKRPDAI</sequence>
<dbReference type="InParanoid" id="G3HMY3"/>
<feature type="region of interest" description="Disordered" evidence="1">
    <location>
        <begin position="79"/>
        <end position="143"/>
    </location>
</feature>
<evidence type="ECO:0000256" key="1">
    <source>
        <dbReference type="SAM" id="MobiDB-lite"/>
    </source>
</evidence>
<gene>
    <name evidence="2" type="ORF">I79_012113</name>
</gene>
<dbReference type="InterPro" id="IPR009895">
    <property type="entry name" value="DUF1438"/>
</dbReference>
<evidence type="ECO:0000313" key="3">
    <source>
        <dbReference type="Proteomes" id="UP000001075"/>
    </source>
</evidence>
<organism evidence="2 3">
    <name type="scientific">Cricetulus griseus</name>
    <name type="common">Chinese hamster</name>
    <name type="synonym">Cricetulus barabensis griseus</name>
    <dbReference type="NCBI Taxonomy" id="10029"/>
    <lineage>
        <taxon>Eukaryota</taxon>
        <taxon>Metazoa</taxon>
        <taxon>Chordata</taxon>
        <taxon>Craniata</taxon>
        <taxon>Vertebrata</taxon>
        <taxon>Euteleostomi</taxon>
        <taxon>Mammalia</taxon>
        <taxon>Eutheria</taxon>
        <taxon>Euarchontoglires</taxon>
        <taxon>Glires</taxon>
        <taxon>Rodentia</taxon>
        <taxon>Myomorpha</taxon>
        <taxon>Muroidea</taxon>
        <taxon>Cricetidae</taxon>
        <taxon>Cricetinae</taxon>
        <taxon>Cricetulus</taxon>
    </lineage>
</organism>
<evidence type="ECO:0000313" key="2">
    <source>
        <dbReference type="EMBL" id="EGW00732.1"/>
    </source>
</evidence>
<dbReference type="PANTHER" id="PTHR31647">
    <property type="entry name" value="2-CELL-STAGE, VARIABLE GROUP, MEMBER 1-RELATED"/>
    <property type="match status" value="1"/>
</dbReference>
<proteinExistence type="predicted"/>
<dbReference type="Pfam" id="PF07270">
    <property type="entry name" value="DUF1438"/>
    <property type="match status" value="1"/>
</dbReference>
<dbReference type="EMBL" id="JH000527">
    <property type="protein sequence ID" value="EGW00732.1"/>
    <property type="molecule type" value="Genomic_DNA"/>
</dbReference>
<protein>
    <submittedName>
        <fullName evidence="2">Uncharacterized protein</fullName>
    </submittedName>
</protein>
<dbReference type="PANTHER" id="PTHR31647:SF13">
    <property type="entry name" value="2-CELL-STAGE, VARIABLE GROUP, MEMBER 1-RELATED"/>
    <property type="match status" value="1"/>
</dbReference>
<accession>G3HMY3</accession>
<dbReference type="AlphaFoldDB" id="G3HMY3"/>